<evidence type="ECO:0000256" key="5">
    <source>
        <dbReference type="ARBA" id="ARBA00023136"/>
    </source>
</evidence>
<feature type="transmembrane region" description="Helical" evidence="7">
    <location>
        <begin position="231"/>
        <end position="250"/>
    </location>
</feature>
<evidence type="ECO:0000256" key="1">
    <source>
        <dbReference type="ARBA" id="ARBA00004651"/>
    </source>
</evidence>
<evidence type="ECO:0000256" key="3">
    <source>
        <dbReference type="ARBA" id="ARBA00022692"/>
    </source>
</evidence>
<organism evidence="9 10">
    <name type="scientific">Heyndrickxia shackletonii</name>
    <dbReference type="NCBI Taxonomy" id="157838"/>
    <lineage>
        <taxon>Bacteria</taxon>
        <taxon>Bacillati</taxon>
        <taxon>Bacillota</taxon>
        <taxon>Bacilli</taxon>
        <taxon>Bacillales</taxon>
        <taxon>Bacillaceae</taxon>
        <taxon>Heyndrickxia</taxon>
    </lineage>
</organism>
<name>A0A0Q3TC74_9BACI</name>
<evidence type="ECO:0000256" key="7">
    <source>
        <dbReference type="SAM" id="Phobius"/>
    </source>
</evidence>
<evidence type="ECO:0000313" key="10">
    <source>
        <dbReference type="Proteomes" id="UP000051888"/>
    </source>
</evidence>
<keyword evidence="4 7" id="KW-1133">Transmembrane helix</keyword>
<sequence>MEQENSKTYKIVEVCLLAGKIMLQSGGETYRVEDTMTRIANAFGIYGSHCFVTPTGIIFSIDGVEPTKLVRIVERSTDLKKVTVVNSISRKIASGELELDEAYQRLKAAEKADYKFPIWIQIAAASLASGCFLIMFQGQWKDFIPAMITGGIGYPCLLYFDKLARVRFFAEFLSSFIMGLIAALLIKIGIGTELDKIIIGSVMPLVPGLLITNAVRDLMAGHLVAGLSKGAEAFLTAFAIGAGIAVILSFR</sequence>
<dbReference type="Proteomes" id="UP000051888">
    <property type="component" value="Unassembled WGS sequence"/>
</dbReference>
<feature type="domain" description="Threonine/serine exporter-like N-terminal" evidence="8">
    <location>
        <begin position="14"/>
        <end position="250"/>
    </location>
</feature>
<dbReference type="PANTHER" id="PTHR34390:SF2">
    <property type="entry name" value="SUCCINATE TRANSPORTER SUBUNIT YJJP-RELATED"/>
    <property type="match status" value="1"/>
</dbReference>
<evidence type="ECO:0000256" key="2">
    <source>
        <dbReference type="ARBA" id="ARBA00022475"/>
    </source>
</evidence>
<protein>
    <recommendedName>
        <fullName evidence="8">Threonine/serine exporter-like N-terminal domain-containing protein</fullName>
    </recommendedName>
</protein>
<feature type="transmembrane region" description="Helical" evidence="7">
    <location>
        <begin position="172"/>
        <end position="191"/>
    </location>
</feature>
<dbReference type="GO" id="GO:0015744">
    <property type="term" value="P:succinate transport"/>
    <property type="evidence" value="ECO:0007669"/>
    <property type="project" value="TreeGrafter"/>
</dbReference>
<dbReference type="InterPro" id="IPR050539">
    <property type="entry name" value="ThrE_Dicarb/AminoAcid_Exp"/>
</dbReference>
<keyword evidence="3 7" id="KW-0812">Transmembrane</keyword>
<dbReference type="RefSeq" id="WP_055741496.1">
    <property type="nucleotide sequence ID" value="NZ_JAAIWL010000060.1"/>
</dbReference>
<dbReference type="OrthoDB" id="9813917at2"/>
<evidence type="ECO:0000256" key="4">
    <source>
        <dbReference type="ARBA" id="ARBA00022989"/>
    </source>
</evidence>
<evidence type="ECO:0000259" key="8">
    <source>
        <dbReference type="Pfam" id="PF06738"/>
    </source>
</evidence>
<keyword evidence="10" id="KW-1185">Reference proteome</keyword>
<dbReference type="Pfam" id="PF06738">
    <property type="entry name" value="ThrE"/>
    <property type="match status" value="1"/>
</dbReference>
<keyword evidence="2" id="KW-1003">Cell membrane</keyword>
<dbReference type="InterPro" id="IPR010619">
    <property type="entry name" value="ThrE-like_N"/>
</dbReference>
<dbReference type="PANTHER" id="PTHR34390">
    <property type="entry name" value="UPF0442 PROTEIN YJJB-RELATED"/>
    <property type="match status" value="1"/>
</dbReference>
<comment type="subcellular location">
    <subcellularLocation>
        <location evidence="1">Cell membrane</location>
        <topology evidence="1">Multi-pass membrane protein</topology>
    </subcellularLocation>
</comment>
<comment type="caution">
    <text evidence="9">The sequence shown here is derived from an EMBL/GenBank/DDBJ whole genome shotgun (WGS) entry which is preliminary data.</text>
</comment>
<dbReference type="GO" id="GO:0022857">
    <property type="term" value="F:transmembrane transporter activity"/>
    <property type="evidence" value="ECO:0007669"/>
    <property type="project" value="InterPro"/>
</dbReference>
<comment type="similarity">
    <text evidence="6">Belongs to the ThrE exporter (TC 2.A.79) family.</text>
</comment>
<keyword evidence="5 7" id="KW-0472">Membrane</keyword>
<dbReference type="AlphaFoldDB" id="A0A0Q3TC74"/>
<dbReference type="STRING" id="157838.AN964_19530"/>
<feature type="transmembrane region" description="Helical" evidence="7">
    <location>
        <begin position="197"/>
        <end position="219"/>
    </location>
</feature>
<dbReference type="PATRIC" id="fig|157838.3.peg.4313"/>
<dbReference type="GO" id="GO:0005886">
    <property type="term" value="C:plasma membrane"/>
    <property type="evidence" value="ECO:0007669"/>
    <property type="project" value="UniProtKB-SubCell"/>
</dbReference>
<gene>
    <name evidence="9" type="ORF">AN964_19530</name>
</gene>
<accession>A0A0Q3TC74</accession>
<proteinExistence type="inferred from homology"/>
<dbReference type="EMBL" id="LJJC01000006">
    <property type="protein sequence ID" value="KQL51193.1"/>
    <property type="molecule type" value="Genomic_DNA"/>
</dbReference>
<evidence type="ECO:0000256" key="6">
    <source>
        <dbReference type="ARBA" id="ARBA00034125"/>
    </source>
</evidence>
<evidence type="ECO:0000313" key="9">
    <source>
        <dbReference type="EMBL" id="KQL51193.1"/>
    </source>
</evidence>
<feature type="transmembrane region" description="Helical" evidence="7">
    <location>
        <begin position="116"/>
        <end position="137"/>
    </location>
</feature>
<reference evidence="9 10" key="1">
    <citation type="submission" date="2015-09" db="EMBL/GenBank/DDBJ databases">
        <title>Genome sequencing project for genomic taxonomy and phylogenomics of Bacillus-like bacteria.</title>
        <authorList>
            <person name="Liu B."/>
            <person name="Wang J."/>
            <person name="Zhu Y."/>
            <person name="Liu G."/>
            <person name="Chen Q."/>
            <person name="Chen Z."/>
            <person name="Lan J."/>
            <person name="Che J."/>
            <person name="Ge C."/>
            <person name="Shi H."/>
            <person name="Pan Z."/>
            <person name="Liu X."/>
        </authorList>
    </citation>
    <scope>NUCLEOTIDE SEQUENCE [LARGE SCALE GENOMIC DNA]</scope>
    <source>
        <strain evidence="9 10">LMG 18435</strain>
    </source>
</reference>